<dbReference type="PROSITE" id="PS00108">
    <property type="entry name" value="PROTEIN_KINASE_ST"/>
    <property type="match status" value="1"/>
</dbReference>
<evidence type="ECO:0000256" key="2">
    <source>
        <dbReference type="ARBA" id="ARBA00022527"/>
    </source>
</evidence>
<keyword evidence="5 9" id="KW-0418">Kinase</keyword>
<evidence type="ECO:0000259" key="8">
    <source>
        <dbReference type="PROSITE" id="PS50011"/>
    </source>
</evidence>
<evidence type="ECO:0000256" key="6">
    <source>
        <dbReference type="ARBA" id="ARBA00022840"/>
    </source>
</evidence>
<keyword evidence="3" id="KW-0808">Transferase</keyword>
<dbReference type="AlphaFoldDB" id="A0A328MTS4"/>
<proteinExistence type="predicted"/>
<dbReference type="Pfam" id="PF00069">
    <property type="entry name" value="Pkinase"/>
    <property type="match status" value="1"/>
</dbReference>
<reference evidence="9 10" key="1">
    <citation type="submission" date="2018-03" db="EMBL/GenBank/DDBJ databases">
        <title>Defining the species Micromonospora saelicesensis and Micromonospora noduli under the framework of genomics.</title>
        <authorList>
            <person name="Riesco R."/>
            <person name="Trujillo M.E."/>
        </authorList>
    </citation>
    <scope>NUCLEOTIDE SEQUENCE [LARGE SCALE GENOMIC DNA]</scope>
    <source>
        <strain evidence="9 10">LAH08</strain>
    </source>
</reference>
<dbReference type="GO" id="GO:0004674">
    <property type="term" value="F:protein serine/threonine kinase activity"/>
    <property type="evidence" value="ECO:0007669"/>
    <property type="project" value="UniProtKB-KW"/>
</dbReference>
<sequence>MSIPPQVGRYRIARPVGAGAFATVWLAYDDELHSPVAVKVLADNWSQRADIRGRFRQEARFMRQVDSDHLVRVLDIGELPDGRPYLVMTYAAGGTLADRLSGGPMPVRSALRIAADIARAVAVLHDSGVLHRDLKPSNVLFDPTPAGDRVLVADLGLAKTLAHASGFTVVAGTPAYMAPEQGVPGGGIDVRADVYAIGALTHHMLTGSPPGQPVAAAPCAPAAVERAVRRAMHRDPERRWPTAAAYAGALEGLLASRQLAARPPPRRRIRRFLAAVGTVTTTLVMAGSATAATAPLGWVRVGDTTGAVSVAVPGGWARQLRDGGWDPTVIGLADGRRPGLLVGADLTEWSDVDSATPGVFVGVSPGLRGAEQPTLPDHRGCTPAAGRAVTVAAFSGTVRHWARCGGAQTSFSEVTLVAAAGTFGVYVQVKQTDGVDRTDEIVGTLRVDSSMVEQR</sequence>
<evidence type="ECO:0000256" key="4">
    <source>
        <dbReference type="ARBA" id="ARBA00022741"/>
    </source>
</evidence>
<evidence type="ECO:0000313" key="9">
    <source>
        <dbReference type="EMBL" id="RAN94141.1"/>
    </source>
</evidence>
<dbReference type="Gene3D" id="1.10.510.10">
    <property type="entry name" value="Transferase(Phosphotransferase) domain 1"/>
    <property type="match status" value="1"/>
</dbReference>
<dbReference type="InterPro" id="IPR000719">
    <property type="entry name" value="Prot_kinase_dom"/>
</dbReference>
<name>A0A328MTS4_9ACTN</name>
<evidence type="ECO:0000313" key="10">
    <source>
        <dbReference type="Proteomes" id="UP000248966"/>
    </source>
</evidence>
<evidence type="ECO:0000256" key="1">
    <source>
        <dbReference type="ARBA" id="ARBA00012513"/>
    </source>
</evidence>
<keyword evidence="6 7" id="KW-0067">ATP-binding</keyword>
<keyword evidence="4 7" id="KW-0547">Nucleotide-binding</keyword>
<dbReference type="PANTHER" id="PTHR43289">
    <property type="entry name" value="MITOGEN-ACTIVATED PROTEIN KINASE KINASE KINASE 20-RELATED"/>
    <property type="match status" value="1"/>
</dbReference>
<dbReference type="Proteomes" id="UP000248966">
    <property type="component" value="Unassembled WGS sequence"/>
</dbReference>
<dbReference type="SUPFAM" id="SSF56112">
    <property type="entry name" value="Protein kinase-like (PK-like)"/>
    <property type="match status" value="1"/>
</dbReference>
<dbReference type="GO" id="GO:0005524">
    <property type="term" value="F:ATP binding"/>
    <property type="evidence" value="ECO:0007669"/>
    <property type="project" value="UniProtKB-UniRule"/>
</dbReference>
<dbReference type="InterPro" id="IPR008271">
    <property type="entry name" value="Ser/Thr_kinase_AS"/>
</dbReference>
<dbReference type="PANTHER" id="PTHR43289:SF6">
    <property type="entry name" value="SERINE_THREONINE-PROTEIN KINASE NEKL-3"/>
    <property type="match status" value="1"/>
</dbReference>
<dbReference type="SMART" id="SM00220">
    <property type="entry name" value="S_TKc"/>
    <property type="match status" value="1"/>
</dbReference>
<dbReference type="PROSITE" id="PS00107">
    <property type="entry name" value="PROTEIN_KINASE_ATP"/>
    <property type="match status" value="1"/>
</dbReference>
<dbReference type="Gene3D" id="3.30.200.20">
    <property type="entry name" value="Phosphorylase Kinase, domain 1"/>
    <property type="match status" value="1"/>
</dbReference>
<evidence type="ECO:0000256" key="3">
    <source>
        <dbReference type="ARBA" id="ARBA00022679"/>
    </source>
</evidence>
<organism evidence="9 10">
    <name type="scientific">Micromonospora noduli</name>
    <dbReference type="NCBI Taxonomy" id="709876"/>
    <lineage>
        <taxon>Bacteria</taxon>
        <taxon>Bacillati</taxon>
        <taxon>Actinomycetota</taxon>
        <taxon>Actinomycetes</taxon>
        <taxon>Micromonosporales</taxon>
        <taxon>Micromonosporaceae</taxon>
        <taxon>Micromonospora</taxon>
    </lineage>
</organism>
<gene>
    <name evidence="9" type="ORF">LAH08_05976</name>
</gene>
<dbReference type="InterPro" id="IPR017441">
    <property type="entry name" value="Protein_kinase_ATP_BS"/>
</dbReference>
<dbReference type="EC" id="2.7.11.1" evidence="1"/>
<dbReference type="EMBL" id="PYAA01000044">
    <property type="protein sequence ID" value="RAN94141.1"/>
    <property type="molecule type" value="Genomic_DNA"/>
</dbReference>
<dbReference type="PROSITE" id="PS50011">
    <property type="entry name" value="PROTEIN_KINASE_DOM"/>
    <property type="match status" value="1"/>
</dbReference>
<protein>
    <recommendedName>
        <fullName evidence="1">non-specific serine/threonine protein kinase</fullName>
        <ecNumber evidence="1">2.7.11.1</ecNumber>
    </recommendedName>
</protein>
<dbReference type="RefSeq" id="WP_112588885.1">
    <property type="nucleotide sequence ID" value="NZ_PYAA01000044.1"/>
</dbReference>
<accession>A0A328MTS4</accession>
<keyword evidence="2 9" id="KW-0723">Serine/threonine-protein kinase</keyword>
<feature type="domain" description="Protein kinase" evidence="8">
    <location>
        <begin position="10"/>
        <end position="283"/>
    </location>
</feature>
<evidence type="ECO:0000256" key="7">
    <source>
        <dbReference type="PROSITE-ProRule" id="PRU10141"/>
    </source>
</evidence>
<feature type="binding site" evidence="7">
    <location>
        <position position="39"/>
    </location>
    <ligand>
        <name>ATP</name>
        <dbReference type="ChEBI" id="CHEBI:30616"/>
    </ligand>
</feature>
<evidence type="ECO:0000256" key="5">
    <source>
        <dbReference type="ARBA" id="ARBA00022777"/>
    </source>
</evidence>
<comment type="caution">
    <text evidence="9">The sequence shown here is derived from an EMBL/GenBank/DDBJ whole genome shotgun (WGS) entry which is preliminary data.</text>
</comment>
<dbReference type="InterPro" id="IPR011009">
    <property type="entry name" value="Kinase-like_dom_sf"/>
</dbReference>
<dbReference type="CDD" id="cd14014">
    <property type="entry name" value="STKc_PknB_like"/>
    <property type="match status" value="1"/>
</dbReference>